<sequence length="101" mass="11694">MQSNRYARFWRMRILSRQRAQVERIGQASLNPRILDSTSPPDSLQGLRYSQALYHVATTSTQRFACVPVHPRRPHCVLVRGERVIVLDCCSIPCSRRVRLC</sequence>
<keyword evidence="2" id="KW-1185">Reference proteome</keyword>
<name>A0AAE1EER0_9GAST</name>
<protein>
    <submittedName>
        <fullName evidence="1">Uncharacterized protein</fullName>
    </submittedName>
</protein>
<proteinExistence type="predicted"/>
<gene>
    <name evidence="1" type="ORF">RRG08_044076</name>
</gene>
<dbReference type="AlphaFoldDB" id="A0AAE1EER0"/>
<reference evidence="1" key="1">
    <citation type="journal article" date="2023" name="G3 (Bethesda)">
        <title>A reference genome for the long-term kleptoplast-retaining sea slug Elysia crispata morphotype clarki.</title>
        <authorList>
            <person name="Eastman K.E."/>
            <person name="Pendleton A.L."/>
            <person name="Shaikh M.A."/>
            <person name="Suttiyut T."/>
            <person name="Ogas R."/>
            <person name="Tomko P."/>
            <person name="Gavelis G."/>
            <person name="Widhalm J.R."/>
            <person name="Wisecaver J.H."/>
        </authorList>
    </citation>
    <scope>NUCLEOTIDE SEQUENCE</scope>
    <source>
        <strain evidence="1">ECLA1</strain>
    </source>
</reference>
<accession>A0AAE1EER0</accession>
<evidence type="ECO:0000313" key="2">
    <source>
        <dbReference type="Proteomes" id="UP001283361"/>
    </source>
</evidence>
<comment type="caution">
    <text evidence="1">The sequence shown here is derived from an EMBL/GenBank/DDBJ whole genome shotgun (WGS) entry which is preliminary data.</text>
</comment>
<organism evidence="1 2">
    <name type="scientific">Elysia crispata</name>
    <name type="common">lettuce slug</name>
    <dbReference type="NCBI Taxonomy" id="231223"/>
    <lineage>
        <taxon>Eukaryota</taxon>
        <taxon>Metazoa</taxon>
        <taxon>Spiralia</taxon>
        <taxon>Lophotrochozoa</taxon>
        <taxon>Mollusca</taxon>
        <taxon>Gastropoda</taxon>
        <taxon>Heterobranchia</taxon>
        <taxon>Euthyneura</taxon>
        <taxon>Panpulmonata</taxon>
        <taxon>Sacoglossa</taxon>
        <taxon>Placobranchoidea</taxon>
        <taxon>Plakobranchidae</taxon>
        <taxon>Elysia</taxon>
    </lineage>
</organism>
<dbReference type="EMBL" id="JAWDGP010000066">
    <property type="protein sequence ID" value="KAK3804030.1"/>
    <property type="molecule type" value="Genomic_DNA"/>
</dbReference>
<evidence type="ECO:0000313" key="1">
    <source>
        <dbReference type="EMBL" id="KAK3804030.1"/>
    </source>
</evidence>
<dbReference type="Proteomes" id="UP001283361">
    <property type="component" value="Unassembled WGS sequence"/>
</dbReference>